<keyword evidence="2" id="KW-1185">Reference proteome</keyword>
<comment type="caution">
    <text evidence="1">The sequence shown here is derived from an EMBL/GenBank/DDBJ whole genome shotgun (WGS) entry which is preliminary data.</text>
</comment>
<accession>A0ABR8FMC5</accession>
<name>A0ABR8FMC5_9NOST</name>
<sequence length="104" mass="12319">MGWVNISAIPISKKWQFSELLDPSVEWVRIRHSLSEPSTFTYGQFAQVDNFLNFYDKRRIYPQSENEIFKIVAPPMFSSRRIGIRKTSKEYSSLTWTAYIDIYV</sequence>
<evidence type="ECO:0000313" key="2">
    <source>
        <dbReference type="Proteomes" id="UP000640531"/>
    </source>
</evidence>
<evidence type="ECO:0000313" key="1">
    <source>
        <dbReference type="EMBL" id="MBD2571351.1"/>
    </source>
</evidence>
<dbReference type="EMBL" id="JACJST010000050">
    <property type="protein sequence ID" value="MBD2571351.1"/>
    <property type="molecule type" value="Genomic_DNA"/>
</dbReference>
<proteinExistence type="predicted"/>
<dbReference type="RefSeq" id="WP_190720985.1">
    <property type="nucleotide sequence ID" value="NZ_JACJST010000050.1"/>
</dbReference>
<reference evidence="1 2" key="1">
    <citation type="journal article" date="2020" name="ISME J.">
        <title>Comparative genomics reveals insights into cyanobacterial evolution and habitat adaptation.</title>
        <authorList>
            <person name="Chen M.Y."/>
            <person name="Teng W.K."/>
            <person name="Zhao L."/>
            <person name="Hu C.X."/>
            <person name="Zhou Y.K."/>
            <person name="Han B.P."/>
            <person name="Song L.R."/>
            <person name="Shu W.S."/>
        </authorList>
    </citation>
    <scope>NUCLEOTIDE SEQUENCE [LARGE SCALE GENOMIC DNA]</scope>
    <source>
        <strain evidence="1 2">FACHB-196</strain>
    </source>
</reference>
<dbReference type="Proteomes" id="UP000640531">
    <property type="component" value="Unassembled WGS sequence"/>
</dbReference>
<gene>
    <name evidence="1" type="ORF">H6G59_26430</name>
</gene>
<protein>
    <recommendedName>
        <fullName evidence="3">Integrase</fullName>
    </recommendedName>
</protein>
<organism evidence="1 2">
    <name type="scientific">Anabaena lutea FACHB-196</name>
    <dbReference type="NCBI Taxonomy" id="2692881"/>
    <lineage>
        <taxon>Bacteria</taxon>
        <taxon>Bacillati</taxon>
        <taxon>Cyanobacteriota</taxon>
        <taxon>Cyanophyceae</taxon>
        <taxon>Nostocales</taxon>
        <taxon>Nostocaceae</taxon>
        <taxon>Anabaena</taxon>
    </lineage>
</organism>
<evidence type="ECO:0008006" key="3">
    <source>
        <dbReference type="Google" id="ProtNLM"/>
    </source>
</evidence>